<evidence type="ECO:0000259" key="3">
    <source>
        <dbReference type="PROSITE" id="PS50022"/>
    </source>
</evidence>
<evidence type="ECO:0000313" key="4">
    <source>
        <dbReference type="EMBL" id="EEN44855.1"/>
    </source>
</evidence>
<reference evidence="4" key="1">
    <citation type="journal article" date="2008" name="Nature">
        <title>The amphioxus genome and the evolution of the chordate karyotype.</title>
        <authorList>
            <consortium name="US DOE Joint Genome Institute (JGI-PGF)"/>
            <person name="Putnam N.H."/>
            <person name="Butts T."/>
            <person name="Ferrier D.E.K."/>
            <person name="Furlong R.F."/>
            <person name="Hellsten U."/>
            <person name="Kawashima T."/>
            <person name="Robinson-Rechavi M."/>
            <person name="Shoguchi E."/>
            <person name="Terry A."/>
            <person name="Yu J.-K."/>
            <person name="Benito-Gutierrez E.L."/>
            <person name="Dubchak I."/>
            <person name="Garcia-Fernandez J."/>
            <person name="Gibson-Brown J.J."/>
            <person name="Grigoriev I.V."/>
            <person name="Horton A.C."/>
            <person name="de Jong P.J."/>
            <person name="Jurka J."/>
            <person name="Kapitonov V.V."/>
            <person name="Kohara Y."/>
            <person name="Kuroki Y."/>
            <person name="Lindquist E."/>
            <person name="Lucas S."/>
            <person name="Osoegawa K."/>
            <person name="Pennacchio L.A."/>
            <person name="Salamov A.A."/>
            <person name="Satou Y."/>
            <person name="Sauka-Spengler T."/>
            <person name="Schmutz J."/>
            <person name="Shin-I T."/>
            <person name="Toyoda A."/>
            <person name="Bronner-Fraser M."/>
            <person name="Fujiyama A."/>
            <person name="Holland L.Z."/>
            <person name="Holland P.W.H."/>
            <person name="Satoh N."/>
            <person name="Rokhsar D.S."/>
        </authorList>
    </citation>
    <scope>NUCLEOTIDE SEQUENCE [LARGE SCALE GENOMIC DNA]</scope>
    <source>
        <strain evidence="4">S238N-H82</strain>
        <tissue evidence="4">Testes</tissue>
    </source>
</reference>
<organism>
    <name type="scientific">Branchiostoma floridae</name>
    <name type="common">Florida lancelet</name>
    <name type="synonym">Amphioxus</name>
    <dbReference type="NCBI Taxonomy" id="7739"/>
    <lineage>
        <taxon>Eukaryota</taxon>
        <taxon>Metazoa</taxon>
        <taxon>Chordata</taxon>
        <taxon>Cephalochordata</taxon>
        <taxon>Leptocardii</taxon>
        <taxon>Amphioxiformes</taxon>
        <taxon>Branchiostomatidae</taxon>
        <taxon>Branchiostoma</taxon>
    </lineage>
</organism>
<dbReference type="Gene3D" id="2.60.120.260">
    <property type="entry name" value="Galactose-binding domain-like"/>
    <property type="match status" value="1"/>
</dbReference>
<proteinExistence type="predicted"/>
<protein>
    <recommendedName>
        <fullName evidence="3">F5/8 type C domain-containing protein</fullName>
    </recommendedName>
</protein>
<dbReference type="SMART" id="SM00231">
    <property type="entry name" value="FA58C"/>
    <property type="match status" value="1"/>
</dbReference>
<evidence type="ECO:0000256" key="2">
    <source>
        <dbReference type="SAM" id="Phobius"/>
    </source>
</evidence>
<evidence type="ECO:0000256" key="1">
    <source>
        <dbReference type="ARBA" id="ARBA00023157"/>
    </source>
</evidence>
<keyword evidence="2" id="KW-0472">Membrane</keyword>
<dbReference type="PANTHER" id="PTHR47691:SF3">
    <property type="entry name" value="HTH-TYPE TRANSCRIPTIONAL REGULATOR RV0890C-RELATED"/>
    <property type="match status" value="1"/>
</dbReference>
<keyword evidence="1" id="KW-1015">Disulfide bond</keyword>
<dbReference type="Pfam" id="PF18738">
    <property type="entry name" value="HEPN_DZIP3"/>
    <property type="match status" value="1"/>
</dbReference>
<keyword evidence="2" id="KW-1133">Transmembrane helix</keyword>
<name>C3ZRQ5_BRAFL</name>
<dbReference type="InterPro" id="IPR000421">
    <property type="entry name" value="FA58C"/>
</dbReference>
<dbReference type="Gene3D" id="3.40.50.300">
    <property type="entry name" value="P-loop containing nucleotide triphosphate hydrolases"/>
    <property type="match status" value="1"/>
</dbReference>
<sequence length="791" mass="89913">MGKKSRKRKKSKGPVYNANTSRNAKLAALLVDEGTALVRKILEDEIQKMNPPSLPAQLKKHKRNLFWGHEFLYRQCQNHSVKLNAGQKNTLYPAKDIFPDTAEEFDISLLLLLLKELVWLELGRDAPYSDAREKLGQFRNKNYGHISSTDLSKVDFDRSWDELTEILVDLGGDRDRISDRLNESIDPELEDEYFTLLEKLYKEDMEVKDLLGNVREGQDNLGDNLRAGQDNLRAGQDNLRAGQDNLRDNLREGQDSLREGQEKLKRWIVLVAVMVCVCAIVSPYYFSQPTKSADDGISWRDEASLLAYFPRRLKTFVGREDVFSRIDACLQENQTCLIKGLGGVGKTSVAIEYAHRRAERYPGGVFWVRLASKQDMCASISQYGLFLIEMEKETVHCNKDQSCESVTCLFKIYLTKSQYWLLIVDEAGRNTMEELESLLPRAFKTTMHVVLSSRERLRLDKNFIPEVHLPPFSETEAQAMFNKTVRPSTQEDRGEIVRLSRSLGHHPLALQLAFAYITATGCSAKDYHQKYIGSSRRLAWLDESDIGQVTSRRIVQTLDPHMYTFEQWSPKTATLLNMTSFMGPECIPCPQPNSPSFECQDPLGMESGSIPDDSITASSWFNDWVYDFYDDPATEYPAEFYSWDFGATWYARLNGDGWAPTYSRVGEWLQVDLGEMKNVKGTITLGSPDDNFYVTSYKLQYSTDETTWTTYADTDGSEKVFPGNTDRTTPVTNLLDNPIGTRYVRFLPQTWRDYPVLRVEILGCAAGDTVATTLAPTTTAALTTGRVRAFA</sequence>
<dbReference type="eggNOG" id="ENOG502SJUR">
    <property type="taxonomic scope" value="Eukaryota"/>
</dbReference>
<feature type="domain" description="F5/8 type C" evidence="3">
    <location>
        <begin position="599"/>
        <end position="764"/>
    </location>
</feature>
<dbReference type="PANTHER" id="PTHR47691">
    <property type="entry name" value="REGULATOR-RELATED"/>
    <property type="match status" value="1"/>
</dbReference>
<keyword evidence="2" id="KW-0812">Transmembrane</keyword>
<feature type="transmembrane region" description="Helical" evidence="2">
    <location>
        <begin position="267"/>
        <end position="286"/>
    </location>
</feature>
<dbReference type="InterPro" id="IPR008979">
    <property type="entry name" value="Galactose-bd-like_sf"/>
</dbReference>
<dbReference type="FunFam" id="2.60.120.260:FF:000002">
    <property type="entry name" value="Coagulation factor VIII"/>
    <property type="match status" value="1"/>
</dbReference>
<dbReference type="Pfam" id="PF00754">
    <property type="entry name" value="F5_F8_type_C"/>
    <property type="match status" value="1"/>
</dbReference>
<dbReference type="PROSITE" id="PS01286">
    <property type="entry name" value="FA58C_2"/>
    <property type="match status" value="1"/>
</dbReference>
<dbReference type="InterPro" id="IPR041249">
    <property type="entry name" value="HEPN_DZIP3"/>
</dbReference>
<dbReference type="AlphaFoldDB" id="C3ZRQ5"/>
<dbReference type="CDD" id="cd00057">
    <property type="entry name" value="FA58C"/>
    <property type="match status" value="1"/>
</dbReference>
<dbReference type="InterPro" id="IPR027417">
    <property type="entry name" value="P-loop_NTPase"/>
</dbReference>
<dbReference type="SUPFAM" id="SSF49785">
    <property type="entry name" value="Galactose-binding domain-like"/>
    <property type="match status" value="1"/>
</dbReference>
<dbReference type="InParanoid" id="C3ZRQ5"/>
<dbReference type="PROSITE" id="PS50022">
    <property type="entry name" value="FA58C_3"/>
    <property type="match status" value="1"/>
</dbReference>
<gene>
    <name evidence="4" type="ORF">BRAFLDRAFT_99544</name>
</gene>
<dbReference type="SUPFAM" id="SSF52540">
    <property type="entry name" value="P-loop containing nucleoside triphosphate hydrolases"/>
    <property type="match status" value="1"/>
</dbReference>
<accession>C3ZRQ5</accession>
<dbReference type="EMBL" id="GG666666">
    <property type="protein sequence ID" value="EEN44855.1"/>
    <property type="molecule type" value="Genomic_DNA"/>
</dbReference>